<dbReference type="AlphaFoldDB" id="A0A6G3XVQ0"/>
<dbReference type="EMBL" id="JAAGMN010009334">
    <property type="protein sequence ID" value="NEE21831.1"/>
    <property type="molecule type" value="Genomic_DNA"/>
</dbReference>
<name>A0A6G3XVQ0_9ACTN</name>
<feature type="non-terminal residue" evidence="1">
    <location>
        <position position="186"/>
    </location>
</feature>
<comment type="caution">
    <text evidence="1">The sequence shown here is derived from an EMBL/GenBank/DDBJ whole genome shotgun (WGS) entry which is preliminary data.</text>
</comment>
<accession>A0A6G3XVQ0</accession>
<gene>
    <name evidence="1" type="ORF">G3M58_87140</name>
</gene>
<evidence type="ECO:0000313" key="1">
    <source>
        <dbReference type="EMBL" id="NEE21831.1"/>
    </source>
</evidence>
<proteinExistence type="predicted"/>
<protein>
    <submittedName>
        <fullName evidence="1">Uncharacterized protein</fullName>
    </submittedName>
</protein>
<sequence>MDALSLFSDEEWRDTARLVRLAAVAVEAGLDHALAARTCLATADGRRLRPQPAENAFADVAGATTGPLDLLGVVLDLHPAYAEDNAWSRTVTAWLRRRDCLVRRDDTAAVLKIVSRLGKAGGRLSDGDEATETAKLVALQQALGDLPKKLRDPLGPGIGRAVLLNGFTYDKDGTEQSRRVTPGAAY</sequence>
<reference evidence="1" key="1">
    <citation type="submission" date="2020-01" db="EMBL/GenBank/DDBJ databases">
        <title>Insect and environment-associated Actinomycetes.</title>
        <authorList>
            <person name="Currrie C."/>
            <person name="Chevrette M."/>
            <person name="Carlson C."/>
            <person name="Stubbendieck R."/>
            <person name="Wendt-Pienkowski E."/>
        </authorList>
    </citation>
    <scope>NUCLEOTIDE SEQUENCE</scope>
    <source>
        <strain evidence="1">SID7499</strain>
    </source>
</reference>
<organism evidence="1">
    <name type="scientific">Streptomyces sp. SID7499</name>
    <dbReference type="NCBI Taxonomy" id="2706086"/>
    <lineage>
        <taxon>Bacteria</taxon>
        <taxon>Bacillati</taxon>
        <taxon>Actinomycetota</taxon>
        <taxon>Actinomycetes</taxon>
        <taxon>Kitasatosporales</taxon>
        <taxon>Streptomycetaceae</taxon>
        <taxon>Streptomyces</taxon>
    </lineage>
</organism>